<sequence length="213" mass="23892">MKKAVIFDMDGVIILSETLYQARRDTFFKQYGETISEETNLKLIGSNPSDMFHLLYGDDPIKESVRKAAFMTFKKEYPMDYTHVLSPDITDVLVELKKREIKIGLASAGPLKNLHQILKLHQIDHYFDVISSGESFPKSKPHPAIYEHTVRKLGLTPNDCLAIEDSTHGIASATSAGLDVLAINAHGYSIDQSQATEKIKSLRDIIPWIDCSI</sequence>
<evidence type="ECO:0000313" key="1">
    <source>
        <dbReference type="EMBL" id="QIL45822.1"/>
    </source>
</evidence>
<dbReference type="InterPro" id="IPR041492">
    <property type="entry name" value="HAD_2"/>
</dbReference>
<keyword evidence="2" id="KW-1185">Reference proteome</keyword>
<proteinExistence type="predicted"/>
<dbReference type="CDD" id="cd07505">
    <property type="entry name" value="HAD_BPGM-like"/>
    <property type="match status" value="1"/>
</dbReference>
<dbReference type="InterPro" id="IPR023198">
    <property type="entry name" value="PGP-like_dom2"/>
</dbReference>
<dbReference type="SFLD" id="SFLDG01135">
    <property type="entry name" value="C1.5.6:_HAD__Beta-PGM__Phospha"/>
    <property type="match status" value="1"/>
</dbReference>
<dbReference type="Proteomes" id="UP000500890">
    <property type="component" value="Chromosome"/>
</dbReference>
<dbReference type="InterPro" id="IPR050155">
    <property type="entry name" value="HAD-like_hydrolase_sf"/>
</dbReference>
<accession>A0A6G8ALI6</accession>
<dbReference type="InterPro" id="IPR036412">
    <property type="entry name" value="HAD-like_sf"/>
</dbReference>
<dbReference type="KEGG" id="vah:G7081_01315"/>
<gene>
    <name evidence="1" type="ORF">G7081_01315</name>
</gene>
<dbReference type="Gene3D" id="3.40.50.1000">
    <property type="entry name" value="HAD superfamily/HAD-like"/>
    <property type="match status" value="1"/>
</dbReference>
<dbReference type="SFLD" id="SFLDS00003">
    <property type="entry name" value="Haloacid_Dehalogenase"/>
    <property type="match status" value="1"/>
</dbReference>
<dbReference type="Pfam" id="PF13419">
    <property type="entry name" value="HAD_2"/>
    <property type="match status" value="1"/>
</dbReference>
<dbReference type="Gene3D" id="1.10.150.240">
    <property type="entry name" value="Putative phosphatase, domain 2"/>
    <property type="match status" value="1"/>
</dbReference>
<dbReference type="SFLD" id="SFLDG01129">
    <property type="entry name" value="C1.5:_HAD__Beta-PGM__Phosphata"/>
    <property type="match status" value="1"/>
</dbReference>
<dbReference type="InterPro" id="IPR023214">
    <property type="entry name" value="HAD_sf"/>
</dbReference>
<dbReference type="InterPro" id="IPR006439">
    <property type="entry name" value="HAD-SF_hydro_IA"/>
</dbReference>
<dbReference type="GO" id="GO:0006281">
    <property type="term" value="P:DNA repair"/>
    <property type="evidence" value="ECO:0007669"/>
    <property type="project" value="TreeGrafter"/>
</dbReference>
<dbReference type="EMBL" id="CP049886">
    <property type="protein sequence ID" value="QIL45822.1"/>
    <property type="molecule type" value="Genomic_DNA"/>
</dbReference>
<evidence type="ECO:0000313" key="2">
    <source>
        <dbReference type="Proteomes" id="UP000500890"/>
    </source>
</evidence>
<organism evidence="1 2">
    <name type="scientific">Vagococcus coleopterorum</name>
    <dbReference type="NCBI Taxonomy" id="2714946"/>
    <lineage>
        <taxon>Bacteria</taxon>
        <taxon>Bacillati</taxon>
        <taxon>Bacillota</taxon>
        <taxon>Bacilli</taxon>
        <taxon>Lactobacillales</taxon>
        <taxon>Enterococcaceae</taxon>
        <taxon>Vagococcus</taxon>
    </lineage>
</organism>
<protein>
    <submittedName>
        <fullName evidence="1">HAD family phosphatase</fullName>
    </submittedName>
</protein>
<dbReference type="SUPFAM" id="SSF56784">
    <property type="entry name" value="HAD-like"/>
    <property type="match status" value="1"/>
</dbReference>
<dbReference type="RefSeq" id="WP_166006698.1">
    <property type="nucleotide sequence ID" value="NZ_CP049886.1"/>
</dbReference>
<dbReference type="AlphaFoldDB" id="A0A6G8ALI6"/>
<dbReference type="PANTHER" id="PTHR43434:SF1">
    <property type="entry name" value="PHOSPHOGLYCOLATE PHOSPHATASE"/>
    <property type="match status" value="1"/>
</dbReference>
<dbReference type="GO" id="GO:0008967">
    <property type="term" value="F:phosphoglycolate phosphatase activity"/>
    <property type="evidence" value="ECO:0007669"/>
    <property type="project" value="TreeGrafter"/>
</dbReference>
<dbReference type="PANTHER" id="PTHR43434">
    <property type="entry name" value="PHOSPHOGLYCOLATE PHOSPHATASE"/>
    <property type="match status" value="1"/>
</dbReference>
<dbReference type="PRINTS" id="PR00413">
    <property type="entry name" value="HADHALOGNASE"/>
</dbReference>
<name>A0A6G8ALI6_9ENTE</name>
<dbReference type="GO" id="GO:0005829">
    <property type="term" value="C:cytosol"/>
    <property type="evidence" value="ECO:0007669"/>
    <property type="project" value="TreeGrafter"/>
</dbReference>
<reference evidence="1 2" key="1">
    <citation type="submission" date="2020-03" db="EMBL/GenBank/DDBJ databases">
        <title>Vagococcus sp. nov., isolated from beetles.</title>
        <authorList>
            <person name="Hyun D.-W."/>
            <person name="Bae J.-W."/>
        </authorList>
    </citation>
    <scope>NUCLEOTIDE SEQUENCE [LARGE SCALE GENOMIC DNA]</scope>
    <source>
        <strain evidence="1 2">HDW17A</strain>
    </source>
</reference>
<dbReference type="NCBIfam" id="TIGR01549">
    <property type="entry name" value="HAD-SF-IA-v1"/>
    <property type="match status" value="1"/>
</dbReference>
<dbReference type="NCBIfam" id="TIGR01509">
    <property type="entry name" value="HAD-SF-IA-v3"/>
    <property type="match status" value="1"/>
</dbReference>